<dbReference type="Pfam" id="PF19529">
    <property type="entry name" value="DUF6057"/>
    <property type="match status" value="1"/>
</dbReference>
<feature type="transmembrane region" description="Helical" evidence="1">
    <location>
        <begin position="12"/>
        <end position="35"/>
    </location>
</feature>
<organism evidence="2 3">
    <name type="scientific">Phocaeicola coprophilus</name>
    <dbReference type="NCBI Taxonomy" id="387090"/>
    <lineage>
        <taxon>Bacteria</taxon>
        <taxon>Pseudomonadati</taxon>
        <taxon>Bacteroidota</taxon>
        <taxon>Bacteroidia</taxon>
        <taxon>Bacteroidales</taxon>
        <taxon>Bacteroidaceae</taxon>
        <taxon>Phocaeicola</taxon>
    </lineage>
</organism>
<evidence type="ECO:0000313" key="2">
    <source>
        <dbReference type="EMBL" id="RHA78268.1"/>
    </source>
</evidence>
<keyword evidence="1" id="KW-1133">Transmembrane helix</keyword>
<reference evidence="2 3" key="1">
    <citation type="submission" date="2018-08" db="EMBL/GenBank/DDBJ databases">
        <title>A genome reference for cultivated species of the human gut microbiota.</title>
        <authorList>
            <person name="Zou Y."/>
            <person name="Xue W."/>
            <person name="Luo G."/>
        </authorList>
    </citation>
    <scope>NUCLEOTIDE SEQUENCE [LARGE SCALE GENOMIC DNA]</scope>
    <source>
        <strain evidence="2 3">AM42-38</strain>
    </source>
</reference>
<gene>
    <name evidence="2" type="ORF">DW921_02080</name>
</gene>
<evidence type="ECO:0000256" key="1">
    <source>
        <dbReference type="SAM" id="Phobius"/>
    </source>
</evidence>
<dbReference type="Proteomes" id="UP000283855">
    <property type="component" value="Unassembled WGS sequence"/>
</dbReference>
<dbReference type="InterPro" id="IPR045692">
    <property type="entry name" value="DUF6057"/>
</dbReference>
<keyword evidence="1" id="KW-0812">Transmembrane</keyword>
<comment type="caution">
    <text evidence="2">The sequence shown here is derived from an EMBL/GenBank/DDBJ whole genome shotgun (WGS) entry which is preliminary data.</text>
</comment>
<feature type="transmembrane region" description="Helical" evidence="1">
    <location>
        <begin position="191"/>
        <end position="209"/>
    </location>
</feature>
<feature type="transmembrane region" description="Helical" evidence="1">
    <location>
        <begin position="235"/>
        <end position="254"/>
    </location>
</feature>
<feature type="transmembrane region" description="Helical" evidence="1">
    <location>
        <begin position="98"/>
        <end position="118"/>
    </location>
</feature>
<dbReference type="EMBL" id="QSFT01000003">
    <property type="protein sequence ID" value="RHA78268.1"/>
    <property type="molecule type" value="Genomic_DNA"/>
</dbReference>
<proteinExistence type="predicted"/>
<name>A0A413T3W1_9BACT</name>
<feature type="transmembrane region" description="Helical" evidence="1">
    <location>
        <begin position="152"/>
        <end position="179"/>
    </location>
</feature>
<dbReference type="AlphaFoldDB" id="A0A413T3W1"/>
<keyword evidence="1" id="KW-0472">Membrane</keyword>
<evidence type="ECO:0000313" key="3">
    <source>
        <dbReference type="Proteomes" id="UP000283855"/>
    </source>
</evidence>
<evidence type="ECO:0008006" key="4">
    <source>
        <dbReference type="Google" id="ProtNLM"/>
    </source>
</evidence>
<accession>A0A413T3W1</accession>
<sequence>MIKLNRAGQVAGWLLVFILMTGYCQHYFAYNYFYAEQFYLFRFDSDYAWQTLSQPGGVVIYLAAFLTQFFFYSYAGAVLSALLFTMIAWQMSRYWKRIAPNILAPLFYFLPSVALLWIQTDFNYHWEGTLALWISLLMLDVCLAVRKNLFRWVITGVWAIFGYYFVGPYGLLTVAGVVMADLFTRQTSQKWWALCLLLLAGIVPLTLYYKDIVLEWRFLLTSDAYYHSRLNPPAMLAYAGWACLLNLTAACLLSRKTFSAGRWGRICLPVAQIVLLAWLMHSGSLRYNSVKNYEAKTLDYYCRTGQWQEVLDFPGLRSDRNMMHACYQNLALSHLDQLGDRLFDYKQCGPQGLVLPSNRSVNASTLLSDIYYQMGNVALAQEMAFEGMIASERAVNPRLLLRLIQTNLIYGYDNVAEKYIRLLEQTLAYVDKASRYRQFLGHPEKMKADPELGGRYACVQHLSGLTNETQLIPNLEQIIHSNTSWRPAFQYYGVMCLLSKDMKAIRDFIEHTKGMPGMKPMPRLFQEAVIQVHEGEEEVWADYGVTPQVAQRFKAYRQAVLSARRSGQMYGLQGSYGNTYWYYYMFRR</sequence>
<feature type="transmembrane region" description="Helical" evidence="1">
    <location>
        <begin position="266"/>
        <end position="287"/>
    </location>
</feature>
<dbReference type="RefSeq" id="WP_022278191.1">
    <property type="nucleotide sequence ID" value="NZ_CABJGD010000003.1"/>
</dbReference>
<protein>
    <recommendedName>
        <fullName evidence="4">Transmembrane protein</fullName>
    </recommendedName>
</protein>